<dbReference type="EMBL" id="LAZR01001331">
    <property type="protein sequence ID" value="KKN46427.1"/>
    <property type="molecule type" value="Genomic_DNA"/>
</dbReference>
<reference evidence="1" key="1">
    <citation type="journal article" date="2015" name="Nature">
        <title>Complex archaea that bridge the gap between prokaryotes and eukaryotes.</title>
        <authorList>
            <person name="Spang A."/>
            <person name="Saw J.H."/>
            <person name="Jorgensen S.L."/>
            <person name="Zaremba-Niedzwiedzka K."/>
            <person name="Martijn J."/>
            <person name="Lind A.E."/>
            <person name="van Eijk R."/>
            <person name="Schleper C."/>
            <person name="Guy L."/>
            <person name="Ettema T.J."/>
        </authorList>
    </citation>
    <scope>NUCLEOTIDE SEQUENCE</scope>
</reference>
<name>A0A0F9RAQ0_9ZZZZ</name>
<protein>
    <submittedName>
        <fullName evidence="1">Uncharacterized protein</fullName>
    </submittedName>
</protein>
<dbReference type="AlphaFoldDB" id="A0A0F9RAQ0"/>
<comment type="caution">
    <text evidence="1">The sequence shown here is derived from an EMBL/GenBank/DDBJ whole genome shotgun (WGS) entry which is preliminary data.</text>
</comment>
<organism evidence="1">
    <name type="scientific">marine sediment metagenome</name>
    <dbReference type="NCBI Taxonomy" id="412755"/>
    <lineage>
        <taxon>unclassified sequences</taxon>
        <taxon>metagenomes</taxon>
        <taxon>ecological metagenomes</taxon>
    </lineage>
</organism>
<gene>
    <name evidence="1" type="ORF">LCGC14_0673040</name>
</gene>
<proteinExistence type="predicted"/>
<dbReference type="SUPFAM" id="SSF46785">
    <property type="entry name" value="Winged helix' DNA-binding domain"/>
    <property type="match status" value="1"/>
</dbReference>
<dbReference type="InterPro" id="IPR036390">
    <property type="entry name" value="WH_DNA-bd_sf"/>
</dbReference>
<sequence>MPTGIFLIKWDEVIGGTVYMRYPEELDVPEPIVQQITISHNFTESYIISKEKQWNSVSHYNEDREIIIVLVLSQYDDGKDYLELLDEFNKDLDRDVNENKLRSRLEAMFKNSLSAFRTTDAVITKLSYEVAELKTKEYDIQERFSAVNSLDNLPVKSKILFQLAIQDGISFEELKKSIKTSTKWLTSVLKTLIKNRIIGYNTEKNVYYIKI</sequence>
<accession>A0A0F9RAQ0</accession>
<evidence type="ECO:0000313" key="1">
    <source>
        <dbReference type="EMBL" id="KKN46427.1"/>
    </source>
</evidence>